<dbReference type="OrthoDB" id="357845at2"/>
<sequence length="243" mass="27575">MNIHNLMEEVVGHRINKLYNQIKEVNACWLTCDCENCRADAISYVLNRVAPRYVVSGRGVIHARDILQDAQIKADIDALGIEGIRIISSTKRPFHSSARTECIVEASEKPVFNFPIIQGSILEGNTFEPLANATVTLKMDGKEVDMADITWANPLNTYSSTKGSYSFWPKAIEAENADETKKFNFSIEVKRPGYDQVNYAFDTVLISENKIRKELDTTVSLKIMDLVMFREEIKNTMNRMIKD</sequence>
<dbReference type="InterPro" id="IPR019657">
    <property type="entry name" value="ComFB"/>
</dbReference>
<organism evidence="1 2">
    <name type="scientific">Treponema berlinense</name>
    <dbReference type="NCBI Taxonomy" id="225004"/>
    <lineage>
        <taxon>Bacteria</taxon>
        <taxon>Pseudomonadati</taxon>
        <taxon>Spirochaetota</taxon>
        <taxon>Spirochaetia</taxon>
        <taxon>Spirochaetales</taxon>
        <taxon>Treponemataceae</taxon>
        <taxon>Treponema</taxon>
    </lineage>
</organism>
<dbReference type="Pfam" id="PF10719">
    <property type="entry name" value="ComFB"/>
    <property type="match status" value="1"/>
</dbReference>
<dbReference type="EMBL" id="FUXC01000002">
    <property type="protein sequence ID" value="SJZ54150.1"/>
    <property type="molecule type" value="Genomic_DNA"/>
</dbReference>
<dbReference type="Proteomes" id="UP000190395">
    <property type="component" value="Unassembled WGS sequence"/>
</dbReference>
<evidence type="ECO:0000313" key="2">
    <source>
        <dbReference type="Proteomes" id="UP000190395"/>
    </source>
</evidence>
<gene>
    <name evidence="1" type="ORF">SAMN02745152_00539</name>
</gene>
<name>A0A1T4LHJ0_9SPIR</name>
<dbReference type="STRING" id="225004.SAMN02745152_00539"/>
<dbReference type="GeneID" id="303366809"/>
<protein>
    <submittedName>
        <fullName evidence="1">Competence protein ComFB</fullName>
    </submittedName>
</protein>
<reference evidence="1 2" key="1">
    <citation type="submission" date="2017-02" db="EMBL/GenBank/DDBJ databases">
        <authorList>
            <person name="Peterson S.W."/>
        </authorList>
    </citation>
    <scope>NUCLEOTIDE SEQUENCE [LARGE SCALE GENOMIC DNA]</scope>
    <source>
        <strain evidence="1 2">ATCC BAA-909</strain>
    </source>
</reference>
<proteinExistence type="predicted"/>
<dbReference type="RefSeq" id="WP_078930288.1">
    <property type="nucleotide sequence ID" value="NZ_FUXC01000002.1"/>
</dbReference>
<accession>A0A1T4LHJ0</accession>
<dbReference type="AlphaFoldDB" id="A0A1T4LHJ0"/>
<evidence type="ECO:0000313" key="1">
    <source>
        <dbReference type="EMBL" id="SJZ54150.1"/>
    </source>
</evidence>
<keyword evidence="2" id="KW-1185">Reference proteome</keyword>